<keyword evidence="1" id="KW-1133">Transmembrane helix</keyword>
<keyword evidence="1" id="KW-0472">Membrane</keyword>
<dbReference type="EMBL" id="OGTP01000008">
    <property type="protein sequence ID" value="SPB15522.1"/>
    <property type="molecule type" value="Genomic_DNA"/>
</dbReference>
<keyword evidence="3" id="KW-1185">Reference proteome</keyword>
<evidence type="ECO:0000313" key="2">
    <source>
        <dbReference type="EMBL" id="SPB15522.1"/>
    </source>
</evidence>
<sequence length="35" mass="3857">MQMTLRLILILVALVVFTTVGVFLLSLFARAVLGH</sequence>
<proteinExistence type="predicted"/>
<dbReference type="AlphaFoldDB" id="A0A2U3I5T2"/>
<organism evidence="2 3">
    <name type="scientific">Caballeronia novacaledonica</name>
    <dbReference type="NCBI Taxonomy" id="1544861"/>
    <lineage>
        <taxon>Bacteria</taxon>
        <taxon>Pseudomonadati</taxon>
        <taxon>Pseudomonadota</taxon>
        <taxon>Betaproteobacteria</taxon>
        <taxon>Burkholderiales</taxon>
        <taxon>Burkholderiaceae</taxon>
        <taxon>Caballeronia</taxon>
    </lineage>
</organism>
<gene>
    <name evidence="2" type="ORF">NOV72_02742</name>
</gene>
<protein>
    <submittedName>
        <fullName evidence="2">Uncharacterized protein</fullName>
    </submittedName>
</protein>
<evidence type="ECO:0000256" key="1">
    <source>
        <dbReference type="SAM" id="Phobius"/>
    </source>
</evidence>
<evidence type="ECO:0000313" key="3">
    <source>
        <dbReference type="Proteomes" id="UP000238169"/>
    </source>
</evidence>
<keyword evidence="1" id="KW-0812">Transmembrane</keyword>
<name>A0A2U3I5T2_9BURK</name>
<reference evidence="3" key="1">
    <citation type="submission" date="2018-01" db="EMBL/GenBank/DDBJ databases">
        <authorList>
            <person name="Peeters C."/>
        </authorList>
    </citation>
    <scope>NUCLEOTIDE SEQUENCE [LARGE SCALE GENOMIC DNA]</scope>
</reference>
<feature type="transmembrane region" description="Helical" evidence="1">
    <location>
        <begin position="7"/>
        <end position="29"/>
    </location>
</feature>
<dbReference type="Proteomes" id="UP000238169">
    <property type="component" value="Unassembled WGS sequence"/>
</dbReference>
<accession>A0A2U3I5T2</accession>